<protein>
    <submittedName>
        <fullName evidence="1">Uncharacterized protein</fullName>
    </submittedName>
</protein>
<keyword evidence="2" id="KW-1185">Reference proteome</keyword>
<gene>
    <name evidence="1" type="ORF">EK21DRAFT_107725</name>
</gene>
<dbReference type="AlphaFoldDB" id="A0A9P4LSB2"/>
<evidence type="ECO:0000313" key="1">
    <source>
        <dbReference type="EMBL" id="KAF2034592.1"/>
    </source>
</evidence>
<accession>A0A9P4LSB2</accession>
<reference evidence="1" key="1">
    <citation type="journal article" date="2020" name="Stud. Mycol.">
        <title>101 Dothideomycetes genomes: a test case for predicting lifestyles and emergence of pathogens.</title>
        <authorList>
            <person name="Haridas S."/>
            <person name="Albert R."/>
            <person name="Binder M."/>
            <person name="Bloem J."/>
            <person name="Labutti K."/>
            <person name="Salamov A."/>
            <person name="Andreopoulos B."/>
            <person name="Baker S."/>
            <person name="Barry K."/>
            <person name="Bills G."/>
            <person name="Bluhm B."/>
            <person name="Cannon C."/>
            <person name="Castanera R."/>
            <person name="Culley D."/>
            <person name="Daum C."/>
            <person name="Ezra D."/>
            <person name="Gonzalez J."/>
            <person name="Henrissat B."/>
            <person name="Kuo A."/>
            <person name="Liang C."/>
            <person name="Lipzen A."/>
            <person name="Lutzoni F."/>
            <person name="Magnuson J."/>
            <person name="Mondo S."/>
            <person name="Nolan M."/>
            <person name="Ohm R."/>
            <person name="Pangilinan J."/>
            <person name="Park H.-J."/>
            <person name="Ramirez L."/>
            <person name="Alfaro M."/>
            <person name="Sun H."/>
            <person name="Tritt A."/>
            <person name="Yoshinaga Y."/>
            <person name="Zwiers L.-H."/>
            <person name="Turgeon B."/>
            <person name="Goodwin S."/>
            <person name="Spatafora J."/>
            <person name="Crous P."/>
            <person name="Grigoriev I."/>
        </authorList>
    </citation>
    <scope>NUCLEOTIDE SEQUENCE</scope>
    <source>
        <strain evidence="1">CBS 110217</strain>
    </source>
</reference>
<proteinExistence type="predicted"/>
<sequence length="273" mass="30501">MSLSKEILNLKPGELHSRGRIVGTVESWTDFHTMTAAFPSHPDQCAPLAFSKHASDLVKDPDVLPLFIQKAMFFKQLYDLLKKNVAYRGDFDTEDILSDLLRQDSFTEPDRLLFDWLDILQYPITTYDLTFGEALADTWKPTNAVPEAEWSEDTTNCAVIMASLLANRIGHRGTNLEGGPDILDLINQFSWNLVDKSLILVRSQDNGTISIGIRIRTTAPGDVVVLLEGAEWPIVLRQTGSTWSFVGVGFILGMMGEEDLIGEEDCSNEHNEP</sequence>
<dbReference type="OrthoDB" id="194358at2759"/>
<organism evidence="1 2">
    <name type="scientific">Setomelanomma holmii</name>
    <dbReference type="NCBI Taxonomy" id="210430"/>
    <lineage>
        <taxon>Eukaryota</taxon>
        <taxon>Fungi</taxon>
        <taxon>Dikarya</taxon>
        <taxon>Ascomycota</taxon>
        <taxon>Pezizomycotina</taxon>
        <taxon>Dothideomycetes</taxon>
        <taxon>Pleosporomycetidae</taxon>
        <taxon>Pleosporales</taxon>
        <taxon>Pleosporineae</taxon>
        <taxon>Phaeosphaeriaceae</taxon>
        <taxon>Setomelanomma</taxon>
    </lineage>
</organism>
<dbReference type="EMBL" id="ML978160">
    <property type="protein sequence ID" value="KAF2034592.1"/>
    <property type="molecule type" value="Genomic_DNA"/>
</dbReference>
<comment type="caution">
    <text evidence="1">The sequence shown here is derived from an EMBL/GenBank/DDBJ whole genome shotgun (WGS) entry which is preliminary data.</text>
</comment>
<dbReference type="Proteomes" id="UP000799777">
    <property type="component" value="Unassembled WGS sequence"/>
</dbReference>
<evidence type="ECO:0000313" key="2">
    <source>
        <dbReference type="Proteomes" id="UP000799777"/>
    </source>
</evidence>
<name>A0A9P4LSB2_9PLEO</name>